<dbReference type="OrthoDB" id="1377061at2"/>
<gene>
    <name evidence="1" type="ORF">FJ651_14560</name>
</gene>
<evidence type="ECO:0000313" key="1">
    <source>
        <dbReference type="EMBL" id="TPV31413.1"/>
    </source>
</evidence>
<dbReference type="RefSeq" id="WP_140991379.1">
    <property type="nucleotide sequence ID" value="NZ_VHIQ01000008.1"/>
</dbReference>
<dbReference type="EMBL" id="VHIQ01000008">
    <property type="protein sequence ID" value="TPV31413.1"/>
    <property type="molecule type" value="Genomic_DNA"/>
</dbReference>
<dbReference type="Proteomes" id="UP000317332">
    <property type="component" value="Unassembled WGS sequence"/>
</dbReference>
<protein>
    <submittedName>
        <fullName evidence="1">Uncharacterized protein</fullName>
    </submittedName>
</protein>
<sequence>MKRILFGIGIILIIGILVLRYNIPMTKNSIVGIYANTNYGNEPCCVESPHIADTLKLKSDGTFTSGYYGNGTYKISYGILTTEIDWTYEYEFGKAGHSTYFSNKIFEKPKIILNYDLNHYYEKVE</sequence>
<organism evidence="1 2">
    <name type="scientific">Paucihalobacter ruber</name>
    <dbReference type="NCBI Taxonomy" id="2567861"/>
    <lineage>
        <taxon>Bacteria</taxon>
        <taxon>Pseudomonadati</taxon>
        <taxon>Bacteroidota</taxon>
        <taxon>Flavobacteriia</taxon>
        <taxon>Flavobacteriales</taxon>
        <taxon>Flavobacteriaceae</taxon>
        <taxon>Paucihalobacter</taxon>
    </lineage>
</organism>
<reference evidence="1 2" key="1">
    <citation type="submission" date="2019-06" db="EMBL/GenBank/DDBJ databases">
        <title>Flavobacteriaceae Paucihalobacterium erythroidium CWB-1, complete genome.</title>
        <authorList>
            <person name="Wu S."/>
        </authorList>
    </citation>
    <scope>NUCLEOTIDE SEQUENCE [LARGE SCALE GENOMIC DNA]</scope>
    <source>
        <strain evidence="1 2">CWB-1</strain>
    </source>
</reference>
<accession>A0A506PC31</accession>
<name>A0A506PC31_9FLAO</name>
<proteinExistence type="predicted"/>
<keyword evidence="2" id="KW-1185">Reference proteome</keyword>
<comment type="caution">
    <text evidence="1">The sequence shown here is derived from an EMBL/GenBank/DDBJ whole genome shotgun (WGS) entry which is preliminary data.</text>
</comment>
<dbReference type="AlphaFoldDB" id="A0A506PC31"/>
<evidence type="ECO:0000313" key="2">
    <source>
        <dbReference type="Proteomes" id="UP000317332"/>
    </source>
</evidence>